<evidence type="ECO:0000256" key="3">
    <source>
        <dbReference type="ARBA" id="ARBA00023163"/>
    </source>
</evidence>
<organism evidence="5 6">
    <name type="scientific">Luteolibacter flavescens</name>
    <dbReference type="NCBI Taxonomy" id="1859460"/>
    <lineage>
        <taxon>Bacteria</taxon>
        <taxon>Pseudomonadati</taxon>
        <taxon>Verrucomicrobiota</taxon>
        <taxon>Verrucomicrobiia</taxon>
        <taxon>Verrucomicrobiales</taxon>
        <taxon>Verrucomicrobiaceae</taxon>
        <taxon>Luteolibacter</taxon>
    </lineage>
</organism>
<evidence type="ECO:0000259" key="4">
    <source>
        <dbReference type="PROSITE" id="PS01124"/>
    </source>
</evidence>
<dbReference type="InterPro" id="IPR018062">
    <property type="entry name" value="HTH_AraC-typ_CS"/>
</dbReference>
<keyword evidence="2" id="KW-0238">DNA-binding</keyword>
<dbReference type="SMART" id="SM00342">
    <property type="entry name" value="HTH_ARAC"/>
    <property type="match status" value="1"/>
</dbReference>
<dbReference type="InterPro" id="IPR035965">
    <property type="entry name" value="PAS-like_dom_sf"/>
</dbReference>
<dbReference type="PRINTS" id="PR00032">
    <property type="entry name" value="HTHARAC"/>
</dbReference>
<reference evidence="5 6" key="1">
    <citation type="submission" date="2022-10" db="EMBL/GenBank/DDBJ databases">
        <title>Luteolibacter flavescens strain MCCC 1K03193, whole genome shotgun sequencing project.</title>
        <authorList>
            <person name="Zhao G."/>
            <person name="Shen L."/>
        </authorList>
    </citation>
    <scope>NUCLEOTIDE SEQUENCE [LARGE SCALE GENOMIC DNA]</scope>
    <source>
        <strain evidence="5 6">MCCC 1K03193</strain>
    </source>
</reference>
<dbReference type="Pfam" id="PF08448">
    <property type="entry name" value="PAS_4"/>
    <property type="match status" value="1"/>
</dbReference>
<dbReference type="RefSeq" id="WP_264499624.1">
    <property type="nucleotide sequence ID" value="NZ_JAPDDS010000001.1"/>
</dbReference>
<name>A0ABT3FJC3_9BACT</name>
<protein>
    <submittedName>
        <fullName evidence="5">AraC family transcriptional regulator</fullName>
    </submittedName>
</protein>
<accession>A0ABT3FJC3</accession>
<dbReference type="InterPro" id="IPR020449">
    <property type="entry name" value="Tscrpt_reg_AraC-type_HTH"/>
</dbReference>
<sequence>MTPASRLRKTFFDSLDGMPPVDDLFDAVPDIVFFVKDAFGRYMAVNQTLATRCGLPDKQSAIGLTAEELFPPPLGEGFALQDREILKTGHGIRDHLELHLYPGGRRGWCLTFKEAVKAKDGRIVGVCGISRDMHGPQDRQEDFAAMSKAIDHIHKHFDEPLRLPQLAEMAGLSIYQFDQRIRSLFHVTAGQYLVKVRIDAACERLSTTQEVIAQIALSCGYSDQSAFSRQFKQAVGISPLAYRKKMQGQ</sequence>
<dbReference type="PANTHER" id="PTHR43280">
    <property type="entry name" value="ARAC-FAMILY TRANSCRIPTIONAL REGULATOR"/>
    <property type="match status" value="1"/>
</dbReference>
<dbReference type="SUPFAM" id="SSF46689">
    <property type="entry name" value="Homeodomain-like"/>
    <property type="match status" value="2"/>
</dbReference>
<gene>
    <name evidence="5" type="ORF">OKA04_02930</name>
</gene>
<keyword evidence="6" id="KW-1185">Reference proteome</keyword>
<feature type="domain" description="HTH araC/xylS-type" evidence="4">
    <location>
        <begin position="147"/>
        <end position="245"/>
    </location>
</feature>
<dbReference type="SUPFAM" id="SSF55785">
    <property type="entry name" value="PYP-like sensor domain (PAS domain)"/>
    <property type="match status" value="1"/>
</dbReference>
<dbReference type="PROSITE" id="PS01124">
    <property type="entry name" value="HTH_ARAC_FAMILY_2"/>
    <property type="match status" value="1"/>
</dbReference>
<keyword evidence="3" id="KW-0804">Transcription</keyword>
<evidence type="ECO:0000313" key="5">
    <source>
        <dbReference type="EMBL" id="MCW1883666.1"/>
    </source>
</evidence>
<evidence type="ECO:0000313" key="6">
    <source>
        <dbReference type="Proteomes" id="UP001207930"/>
    </source>
</evidence>
<evidence type="ECO:0000256" key="2">
    <source>
        <dbReference type="ARBA" id="ARBA00023125"/>
    </source>
</evidence>
<dbReference type="InterPro" id="IPR009057">
    <property type="entry name" value="Homeodomain-like_sf"/>
</dbReference>
<dbReference type="InterPro" id="IPR013656">
    <property type="entry name" value="PAS_4"/>
</dbReference>
<dbReference type="Gene3D" id="3.30.450.20">
    <property type="entry name" value="PAS domain"/>
    <property type="match status" value="1"/>
</dbReference>
<dbReference type="PANTHER" id="PTHR43280:SF28">
    <property type="entry name" value="HTH-TYPE TRANSCRIPTIONAL ACTIVATOR RHAS"/>
    <property type="match status" value="1"/>
</dbReference>
<dbReference type="EMBL" id="JAPDDS010000001">
    <property type="protein sequence ID" value="MCW1883666.1"/>
    <property type="molecule type" value="Genomic_DNA"/>
</dbReference>
<dbReference type="InterPro" id="IPR018060">
    <property type="entry name" value="HTH_AraC"/>
</dbReference>
<dbReference type="PROSITE" id="PS00041">
    <property type="entry name" value="HTH_ARAC_FAMILY_1"/>
    <property type="match status" value="1"/>
</dbReference>
<dbReference type="Pfam" id="PF12833">
    <property type="entry name" value="HTH_18"/>
    <property type="match status" value="1"/>
</dbReference>
<proteinExistence type="predicted"/>
<keyword evidence="1" id="KW-0805">Transcription regulation</keyword>
<evidence type="ECO:0000256" key="1">
    <source>
        <dbReference type="ARBA" id="ARBA00023015"/>
    </source>
</evidence>
<dbReference type="Proteomes" id="UP001207930">
    <property type="component" value="Unassembled WGS sequence"/>
</dbReference>
<dbReference type="Gene3D" id="1.10.10.60">
    <property type="entry name" value="Homeodomain-like"/>
    <property type="match status" value="1"/>
</dbReference>
<comment type="caution">
    <text evidence="5">The sequence shown here is derived from an EMBL/GenBank/DDBJ whole genome shotgun (WGS) entry which is preliminary data.</text>
</comment>